<accession>A0A2S0KPH5</accession>
<organism evidence="2 3">
    <name type="scientific">Fastidiosipila sanguinis</name>
    <dbReference type="NCBI Taxonomy" id="236753"/>
    <lineage>
        <taxon>Bacteria</taxon>
        <taxon>Bacillati</taxon>
        <taxon>Bacillota</taxon>
        <taxon>Clostridia</taxon>
        <taxon>Eubacteriales</taxon>
        <taxon>Oscillospiraceae</taxon>
        <taxon>Fastidiosipila</taxon>
    </lineage>
</organism>
<feature type="transmembrane region" description="Helical" evidence="1">
    <location>
        <begin position="63"/>
        <end position="84"/>
    </location>
</feature>
<proteinExistence type="predicted"/>
<evidence type="ECO:0000313" key="2">
    <source>
        <dbReference type="EMBL" id="AVM42940.1"/>
    </source>
</evidence>
<keyword evidence="3" id="KW-1185">Reference proteome</keyword>
<keyword evidence="1" id="KW-0472">Membrane</keyword>
<name>A0A2S0KPH5_9FIRM</name>
<gene>
    <name evidence="2" type="ORF">C5Q98_06830</name>
</gene>
<evidence type="ECO:0000313" key="3">
    <source>
        <dbReference type="Proteomes" id="UP000237947"/>
    </source>
</evidence>
<dbReference type="KEGG" id="fsa:C5Q98_06830"/>
<feature type="transmembrane region" description="Helical" evidence="1">
    <location>
        <begin position="12"/>
        <end position="32"/>
    </location>
</feature>
<dbReference type="RefSeq" id="WP_106012888.1">
    <property type="nucleotide sequence ID" value="NZ_CP027226.1"/>
</dbReference>
<keyword evidence="1" id="KW-1133">Transmembrane helix</keyword>
<evidence type="ECO:0000256" key="1">
    <source>
        <dbReference type="SAM" id="Phobius"/>
    </source>
</evidence>
<protein>
    <submittedName>
        <fullName evidence="2">Uncharacterized protein</fullName>
    </submittedName>
</protein>
<dbReference type="EMBL" id="CP027226">
    <property type="protein sequence ID" value="AVM42940.1"/>
    <property type="molecule type" value="Genomic_DNA"/>
</dbReference>
<sequence length="92" mass="10814">MFKKENRKIDILYAIACTFFMSLFAQFIPAFYSTGKDFAFGFPTIFFETHINAGDIHIPSMTIAPLAANILIYYFIISLFRYLWGIYNKKFR</sequence>
<reference evidence="3" key="1">
    <citation type="submission" date="2018-02" db="EMBL/GenBank/DDBJ databases">
        <authorList>
            <person name="Holder M.E."/>
            <person name="Ajami N.J."/>
            <person name="Petrosino J.F."/>
        </authorList>
    </citation>
    <scope>NUCLEOTIDE SEQUENCE [LARGE SCALE GENOMIC DNA]</scope>
    <source>
        <strain evidence="3">CCUG 47711</strain>
    </source>
</reference>
<keyword evidence="1" id="KW-0812">Transmembrane</keyword>
<dbReference type="Proteomes" id="UP000237947">
    <property type="component" value="Chromosome"/>
</dbReference>
<dbReference type="AlphaFoldDB" id="A0A2S0KPH5"/>